<proteinExistence type="predicted"/>
<dbReference type="STRING" id="981222.Cabther_A0750"/>
<gene>
    <name evidence="1" type="ordered locus">Cabther_A0750</name>
</gene>
<dbReference type="AlphaFoldDB" id="G2LH07"/>
<organism evidence="1 2">
    <name type="scientific">Chloracidobacterium thermophilum (strain B)</name>
    <dbReference type="NCBI Taxonomy" id="981222"/>
    <lineage>
        <taxon>Bacteria</taxon>
        <taxon>Pseudomonadati</taxon>
        <taxon>Acidobacteriota</taxon>
        <taxon>Terriglobia</taxon>
        <taxon>Terriglobales</taxon>
        <taxon>Acidobacteriaceae</taxon>
        <taxon>Chloracidobacterium</taxon>
    </lineage>
</organism>
<keyword evidence="2" id="KW-1185">Reference proteome</keyword>
<protein>
    <submittedName>
        <fullName evidence="1">Uncharacterized protein</fullName>
    </submittedName>
</protein>
<dbReference type="EMBL" id="CP002514">
    <property type="protein sequence ID" value="AEP11507.1"/>
    <property type="molecule type" value="Genomic_DNA"/>
</dbReference>
<sequence>MLTKVPLWPKATVFAKFLLVHEKPFGDSLPAAYTTSARPG</sequence>
<reference evidence="1 2" key="1">
    <citation type="journal article" date="2012" name="Environ. Microbiol.">
        <title>Complete genome of Candidatus Chloracidobacterium thermophilum, a chlorophyll-based photoheterotroph belonging to the phylum Acidobacteria.</title>
        <authorList>
            <person name="Garcia Costas A.M."/>
            <person name="Liu Z."/>
            <person name="Tomsho L.P."/>
            <person name="Schuster S.C."/>
            <person name="Ward D.M."/>
            <person name="Bryant D.A."/>
        </authorList>
    </citation>
    <scope>NUCLEOTIDE SEQUENCE [LARGE SCALE GENOMIC DNA]</scope>
    <source>
        <strain evidence="1 2">B</strain>
    </source>
</reference>
<evidence type="ECO:0000313" key="1">
    <source>
        <dbReference type="EMBL" id="AEP11507.1"/>
    </source>
</evidence>
<accession>G2LH07</accession>
<dbReference type="KEGG" id="ctm:Cabther_A0750"/>
<dbReference type="HOGENOM" id="CLU_3287011_0_0_0"/>
<name>G2LH07_CHLTF</name>
<dbReference type="Proteomes" id="UP000006791">
    <property type="component" value="Chromosome 1"/>
</dbReference>
<evidence type="ECO:0000313" key="2">
    <source>
        <dbReference type="Proteomes" id="UP000006791"/>
    </source>
</evidence>